<dbReference type="AlphaFoldDB" id="A0A8C6VN51"/>
<dbReference type="GO" id="GO:0030097">
    <property type="term" value="P:hemopoiesis"/>
    <property type="evidence" value="ECO:0007669"/>
    <property type="project" value="Ensembl"/>
</dbReference>
<dbReference type="SMART" id="SM00233">
    <property type="entry name" value="PH"/>
    <property type="match status" value="1"/>
</dbReference>
<dbReference type="OrthoDB" id="5817051at2759"/>
<reference evidence="3" key="1">
    <citation type="submission" date="2025-08" db="UniProtKB">
        <authorList>
            <consortium name="Ensembl"/>
        </authorList>
    </citation>
    <scope>IDENTIFICATION</scope>
</reference>
<dbReference type="GO" id="GO:0008284">
    <property type="term" value="P:positive regulation of cell population proliferation"/>
    <property type="evidence" value="ECO:0007669"/>
    <property type="project" value="Ensembl"/>
</dbReference>
<dbReference type="Pfam" id="PF08174">
    <property type="entry name" value="Anillin"/>
    <property type="match status" value="1"/>
</dbReference>
<dbReference type="GeneTree" id="ENSGT00940000157470"/>
<dbReference type="GO" id="GO:1901224">
    <property type="term" value="P:positive regulation of non-canonical NF-kappaB signal transduction"/>
    <property type="evidence" value="ECO:0007669"/>
    <property type="project" value="Ensembl"/>
</dbReference>
<dbReference type="PANTHER" id="PTHR21538:SF21">
    <property type="entry name" value="RHOTEKIN-2"/>
    <property type="match status" value="1"/>
</dbReference>
<feature type="compositionally biased region" description="Low complexity" evidence="1">
    <location>
        <begin position="451"/>
        <end position="466"/>
    </location>
</feature>
<protein>
    <submittedName>
        <fullName evidence="3">Rhotekin 2</fullName>
    </submittedName>
</protein>
<feature type="domain" description="PH" evidence="2">
    <location>
        <begin position="267"/>
        <end position="375"/>
    </location>
</feature>
<proteinExistence type="predicted"/>
<keyword evidence="4" id="KW-1185">Reference proteome</keyword>
<gene>
    <name evidence="3" type="primary">RTKN2</name>
</gene>
<dbReference type="Proteomes" id="UP000694559">
    <property type="component" value="Unplaced"/>
</dbReference>
<dbReference type="InterPro" id="IPR001849">
    <property type="entry name" value="PH_domain"/>
</dbReference>
<dbReference type="GO" id="GO:0005886">
    <property type="term" value="C:plasma membrane"/>
    <property type="evidence" value="ECO:0007669"/>
    <property type="project" value="Ensembl"/>
</dbReference>
<dbReference type="SUPFAM" id="SSF50729">
    <property type="entry name" value="PH domain-like"/>
    <property type="match status" value="1"/>
</dbReference>
<evidence type="ECO:0000256" key="1">
    <source>
        <dbReference type="SAM" id="MobiDB-lite"/>
    </source>
</evidence>
<dbReference type="GO" id="GO:0005737">
    <property type="term" value="C:cytoplasm"/>
    <property type="evidence" value="ECO:0007669"/>
    <property type="project" value="Ensembl"/>
</dbReference>
<evidence type="ECO:0000313" key="4">
    <source>
        <dbReference type="Proteomes" id="UP000694559"/>
    </source>
</evidence>
<name>A0A8C6VN51_NAJNA</name>
<dbReference type="PANTHER" id="PTHR21538">
    <property type="entry name" value="ANILLIN/RHOTEKIN RTKN"/>
    <property type="match status" value="1"/>
</dbReference>
<dbReference type="Ensembl" id="ENSNNAT00000004936.1">
    <property type="protein sequence ID" value="ENSNNAP00000004720.1"/>
    <property type="gene ID" value="ENSNNAG00000003167.1"/>
</dbReference>
<dbReference type="PROSITE" id="PS50003">
    <property type="entry name" value="PH_DOMAIN"/>
    <property type="match status" value="1"/>
</dbReference>
<dbReference type="CDD" id="cd13249">
    <property type="entry name" value="PH_rhotekin2"/>
    <property type="match status" value="1"/>
</dbReference>
<dbReference type="InterPro" id="IPR011993">
    <property type="entry name" value="PH-like_dom_sf"/>
</dbReference>
<feature type="region of interest" description="Disordered" evidence="1">
    <location>
        <begin position="420"/>
        <end position="475"/>
    </location>
</feature>
<sequence length="678" mass="74025">MAEPEPGRGGAAEQLEMETRMRDGLRKLLAASTSRDQALRAAKALALCNGRLRALRAELRRPEGRCSDVDAKDRAACRGKVGISDLRIPLMWKNSDHFNSRDRTKRYSVFCLFKIGAQVYDSDMLIVDKAATDICLENATIFEGAGPDFQLKVEVYSCCCGEDPLTLTNTPRKLVKKLKTSLGKSSGKKFSSALDQSDLENLLLTETATNGVEYSLLASASLSLENAKDGFNAHSLTLLGSEDSPSWLPLYGTMCCRLVAQPDCMTQDATSGFLHEQSSGDVLGETWRRRYCVLRGGQLLCFSAPEEREADVQPALSVPINRETRIRPVEKEAGGKANLFSVINPEAGEAAAQIFQAESQQDLGKWMEAFSQHFFDFNQWKHCCEEFMRMESGSPQKPPLFSAKEATLVYQELSIDSPVKPDPLVATAQREEEEEESKAALFIGPDEADVPSGSSLKRSKSSPQGSQDAEGTSKGRDPFQALIWLSAALCPEELRSSLRALSLGSPPFSSISLVFPSSFSLPPSLPPYLPPSTSPFPSLPLPSPSLSISLPLPPYFPPSLPSLYLLSLLLLSSFLSISLPLPLPSSLSLSSFLLLLPSSLSLPLYLPPSLSPPPSLLPSLSCHPSLPFLLPPFSLPLSPSLPLFILVKIQIDHILQPRKYPKGSNDAPFKNLFKQSHL</sequence>
<organism evidence="3 4">
    <name type="scientific">Naja naja</name>
    <name type="common">Indian cobra</name>
    <dbReference type="NCBI Taxonomy" id="35670"/>
    <lineage>
        <taxon>Eukaryota</taxon>
        <taxon>Metazoa</taxon>
        <taxon>Chordata</taxon>
        <taxon>Craniata</taxon>
        <taxon>Vertebrata</taxon>
        <taxon>Euteleostomi</taxon>
        <taxon>Lepidosauria</taxon>
        <taxon>Squamata</taxon>
        <taxon>Bifurcata</taxon>
        <taxon>Unidentata</taxon>
        <taxon>Episquamata</taxon>
        <taxon>Toxicofera</taxon>
        <taxon>Serpentes</taxon>
        <taxon>Colubroidea</taxon>
        <taxon>Elapidae</taxon>
        <taxon>Elapinae</taxon>
        <taxon>Naja</taxon>
    </lineage>
</organism>
<dbReference type="Gene3D" id="2.30.29.30">
    <property type="entry name" value="Pleckstrin-homology domain (PH domain)/Phosphotyrosine-binding domain (PTB)"/>
    <property type="match status" value="1"/>
</dbReference>
<dbReference type="Pfam" id="PF00169">
    <property type="entry name" value="PH"/>
    <property type="match status" value="1"/>
</dbReference>
<accession>A0A8C6VN51</accession>
<dbReference type="InterPro" id="IPR012966">
    <property type="entry name" value="AHD"/>
</dbReference>
<reference evidence="3" key="2">
    <citation type="submission" date="2025-09" db="UniProtKB">
        <authorList>
            <consortium name="Ensembl"/>
        </authorList>
    </citation>
    <scope>IDENTIFICATION</scope>
</reference>
<dbReference type="InterPro" id="IPR051364">
    <property type="entry name" value="Cytokinesis/Rho-signaling"/>
</dbReference>
<dbReference type="GO" id="GO:2001243">
    <property type="term" value="P:negative regulation of intrinsic apoptotic signaling pathway"/>
    <property type="evidence" value="ECO:0007669"/>
    <property type="project" value="Ensembl"/>
</dbReference>
<evidence type="ECO:0000313" key="3">
    <source>
        <dbReference type="Ensembl" id="ENSNNAP00000004720.1"/>
    </source>
</evidence>
<evidence type="ECO:0000259" key="2">
    <source>
        <dbReference type="PROSITE" id="PS50003"/>
    </source>
</evidence>
<dbReference type="GO" id="GO:0005634">
    <property type="term" value="C:nucleus"/>
    <property type="evidence" value="ECO:0007669"/>
    <property type="project" value="Ensembl"/>
</dbReference>